<proteinExistence type="predicted"/>
<accession>A0AAV7N9K9</accession>
<evidence type="ECO:0000313" key="1">
    <source>
        <dbReference type="EMBL" id="KAJ1109858.1"/>
    </source>
</evidence>
<evidence type="ECO:0000313" key="2">
    <source>
        <dbReference type="Proteomes" id="UP001066276"/>
    </source>
</evidence>
<organism evidence="1 2">
    <name type="scientific">Pleurodeles waltl</name>
    <name type="common">Iberian ribbed newt</name>
    <dbReference type="NCBI Taxonomy" id="8319"/>
    <lineage>
        <taxon>Eukaryota</taxon>
        <taxon>Metazoa</taxon>
        <taxon>Chordata</taxon>
        <taxon>Craniata</taxon>
        <taxon>Vertebrata</taxon>
        <taxon>Euteleostomi</taxon>
        <taxon>Amphibia</taxon>
        <taxon>Batrachia</taxon>
        <taxon>Caudata</taxon>
        <taxon>Salamandroidea</taxon>
        <taxon>Salamandridae</taxon>
        <taxon>Pleurodelinae</taxon>
        <taxon>Pleurodeles</taxon>
    </lineage>
</organism>
<reference evidence="1" key="1">
    <citation type="journal article" date="2022" name="bioRxiv">
        <title>Sequencing and chromosome-scale assembly of the giantPleurodeles waltlgenome.</title>
        <authorList>
            <person name="Brown T."/>
            <person name="Elewa A."/>
            <person name="Iarovenko S."/>
            <person name="Subramanian E."/>
            <person name="Araus A.J."/>
            <person name="Petzold A."/>
            <person name="Susuki M."/>
            <person name="Suzuki K.-i.T."/>
            <person name="Hayashi T."/>
            <person name="Toyoda A."/>
            <person name="Oliveira C."/>
            <person name="Osipova E."/>
            <person name="Leigh N.D."/>
            <person name="Simon A."/>
            <person name="Yun M.H."/>
        </authorList>
    </citation>
    <scope>NUCLEOTIDE SEQUENCE</scope>
    <source>
        <strain evidence="1">20211129_DDA</strain>
        <tissue evidence="1">Liver</tissue>
    </source>
</reference>
<comment type="caution">
    <text evidence="1">The sequence shown here is derived from an EMBL/GenBank/DDBJ whole genome shotgun (WGS) entry which is preliminary data.</text>
</comment>
<dbReference type="AlphaFoldDB" id="A0AAV7N9K9"/>
<keyword evidence="2" id="KW-1185">Reference proteome</keyword>
<gene>
    <name evidence="1" type="ORF">NDU88_007215</name>
</gene>
<name>A0AAV7N9K9_PLEWA</name>
<dbReference type="Proteomes" id="UP001066276">
    <property type="component" value="Chromosome 9"/>
</dbReference>
<protein>
    <submittedName>
        <fullName evidence="1">Uncharacterized protein</fullName>
    </submittedName>
</protein>
<dbReference type="EMBL" id="JANPWB010000013">
    <property type="protein sequence ID" value="KAJ1109858.1"/>
    <property type="molecule type" value="Genomic_DNA"/>
</dbReference>
<sequence>MVRALRFQQGSAAIGKCAPLPGTAFLPAIKLTPPVTDTAKGANDAKQQPANVTVPRNNVYMFTQKCANSFYDQNENYISVRLIPSWLDMGVEDIKLTLTCQYRASIELPQVI</sequence>